<proteinExistence type="predicted"/>
<evidence type="ECO:0000256" key="1">
    <source>
        <dbReference type="SAM" id="Phobius"/>
    </source>
</evidence>
<keyword evidence="1" id="KW-1133">Transmembrane helix</keyword>
<reference evidence="2 3" key="1">
    <citation type="submission" date="2022-11" db="EMBL/GenBank/DDBJ databases">
        <title>Minimal conservation of predation-associated metabolite biosynthetic gene clusters underscores biosynthetic potential of Myxococcota including descriptions for ten novel species: Archangium lansinium sp. nov., Myxococcus landrumus sp. nov., Nannocystis bai.</title>
        <authorList>
            <person name="Ahearne A."/>
            <person name="Stevens C."/>
            <person name="Dowd S."/>
        </authorList>
    </citation>
    <scope>NUCLEOTIDE SEQUENCE [LARGE SCALE GENOMIC DNA]</scope>
    <source>
        <strain evidence="2 3">NCELM</strain>
    </source>
</reference>
<feature type="transmembrane region" description="Helical" evidence="1">
    <location>
        <begin position="49"/>
        <end position="69"/>
    </location>
</feature>
<dbReference type="RefSeq" id="WP_272011668.1">
    <property type="nucleotide sequence ID" value="NZ_JAQNDN010000028.1"/>
</dbReference>
<evidence type="ECO:0000313" key="2">
    <source>
        <dbReference type="EMBL" id="MDC0675971.1"/>
    </source>
</evidence>
<protein>
    <submittedName>
        <fullName evidence="2">Uncharacterized protein</fullName>
    </submittedName>
</protein>
<dbReference type="Proteomes" id="UP001217838">
    <property type="component" value="Unassembled WGS sequence"/>
</dbReference>
<dbReference type="EMBL" id="JAQNDN010000028">
    <property type="protein sequence ID" value="MDC0675971.1"/>
    <property type="molecule type" value="Genomic_DNA"/>
</dbReference>
<keyword evidence="3" id="KW-1185">Reference proteome</keyword>
<organism evidence="2 3">
    <name type="scientific">Nannocystis radixulma</name>
    <dbReference type="NCBI Taxonomy" id="2995305"/>
    <lineage>
        <taxon>Bacteria</taxon>
        <taxon>Pseudomonadati</taxon>
        <taxon>Myxococcota</taxon>
        <taxon>Polyangia</taxon>
        <taxon>Nannocystales</taxon>
        <taxon>Nannocystaceae</taxon>
        <taxon>Nannocystis</taxon>
    </lineage>
</organism>
<comment type="caution">
    <text evidence="2">The sequence shown here is derived from an EMBL/GenBank/DDBJ whole genome shotgun (WGS) entry which is preliminary data.</text>
</comment>
<accession>A0ABT5BP85</accession>
<gene>
    <name evidence="2" type="ORF">POL58_50035</name>
</gene>
<name>A0ABT5BP85_9BACT</name>
<keyword evidence="1" id="KW-0812">Transmembrane</keyword>
<keyword evidence="1" id="KW-0472">Membrane</keyword>
<sequence>MKRTRPYFLAAIALVVLGALLGASGTLVALVGGGPISMAGGIVLRVEPMMWTSFGCFFLAAAAFAGGLATPSR</sequence>
<evidence type="ECO:0000313" key="3">
    <source>
        <dbReference type="Proteomes" id="UP001217838"/>
    </source>
</evidence>